<evidence type="ECO:0000313" key="9">
    <source>
        <dbReference type="EMBL" id="EMG35915.1"/>
    </source>
</evidence>
<evidence type="ECO:0000256" key="3">
    <source>
        <dbReference type="ARBA" id="ARBA00022960"/>
    </source>
</evidence>
<dbReference type="InterPro" id="IPR015946">
    <property type="entry name" value="KH_dom-like_a/b"/>
</dbReference>
<reference evidence="9 10" key="1">
    <citation type="journal article" date="2013" name="Genome Announc.">
        <title>Draft Genome Sequence for Desulfovibrio africanus Strain PCS.</title>
        <authorList>
            <person name="Brown S.D."/>
            <person name="Utturkar S.M."/>
            <person name="Arkin A.P."/>
            <person name="Deutschbauer A.M."/>
            <person name="Elias D.A."/>
            <person name="Hazen T.C."/>
            <person name="Chakraborty R."/>
        </authorList>
    </citation>
    <scope>NUCLEOTIDE SEQUENCE [LARGE SCALE GENOMIC DNA]</scope>
    <source>
        <strain evidence="9 10">PCS</strain>
    </source>
</reference>
<dbReference type="GO" id="GO:0071555">
    <property type="term" value="P:cell wall organization"/>
    <property type="evidence" value="ECO:0007669"/>
    <property type="project" value="UniProtKB-KW"/>
</dbReference>
<dbReference type="PANTHER" id="PTHR35800:SF1">
    <property type="entry name" value="RNA-BINDING PROTEIN KHPB"/>
    <property type="match status" value="1"/>
</dbReference>
<evidence type="ECO:0000256" key="7">
    <source>
        <dbReference type="SAM" id="MobiDB-lite"/>
    </source>
</evidence>
<feature type="region of interest" description="Disordered" evidence="7">
    <location>
        <begin position="348"/>
        <end position="403"/>
    </location>
</feature>
<dbReference type="SUPFAM" id="SSF82708">
    <property type="entry name" value="R3H domain"/>
    <property type="match status" value="1"/>
</dbReference>
<dbReference type="InterPro" id="IPR038008">
    <property type="entry name" value="Jag_KH"/>
</dbReference>
<dbReference type="AlphaFoldDB" id="M5PPP1"/>
<feature type="compositionally biased region" description="Basic and acidic residues" evidence="7">
    <location>
        <begin position="73"/>
        <end position="92"/>
    </location>
</feature>
<dbReference type="EMBL" id="AOSV01000038">
    <property type="protein sequence ID" value="EMG35915.1"/>
    <property type="molecule type" value="Genomic_DNA"/>
</dbReference>
<dbReference type="CDD" id="cd02414">
    <property type="entry name" value="KH-II_Jag"/>
    <property type="match status" value="1"/>
</dbReference>
<evidence type="ECO:0000256" key="4">
    <source>
        <dbReference type="ARBA" id="ARBA00023186"/>
    </source>
</evidence>
<dbReference type="Pfam" id="PF13083">
    <property type="entry name" value="KH_KhpA-B"/>
    <property type="match status" value="1"/>
</dbReference>
<feature type="compositionally biased region" description="Acidic residues" evidence="7">
    <location>
        <begin position="151"/>
        <end position="161"/>
    </location>
</feature>
<feature type="compositionally biased region" description="Basic residues" evidence="7">
    <location>
        <begin position="131"/>
        <end position="141"/>
    </location>
</feature>
<keyword evidence="2 6" id="KW-0694">RNA-binding</keyword>
<evidence type="ECO:0000313" key="10">
    <source>
        <dbReference type="Proteomes" id="UP000011922"/>
    </source>
</evidence>
<dbReference type="OrthoDB" id="9794483at2"/>
<dbReference type="GO" id="GO:0009252">
    <property type="term" value="P:peptidoglycan biosynthetic process"/>
    <property type="evidence" value="ECO:0007669"/>
    <property type="project" value="UniProtKB-UniRule"/>
</dbReference>
<dbReference type="GO" id="GO:0003723">
    <property type="term" value="F:RNA binding"/>
    <property type="evidence" value="ECO:0007669"/>
    <property type="project" value="UniProtKB-UniRule"/>
</dbReference>
<name>M5PPP1_DESAF</name>
<keyword evidence="1 6" id="KW-0963">Cytoplasm</keyword>
<dbReference type="HAMAP" id="MF_00867">
    <property type="entry name" value="KhpB"/>
    <property type="match status" value="1"/>
</dbReference>
<gene>
    <name evidence="6" type="primary">khpB</name>
    <name evidence="6" type="synonym">eloR</name>
    <name evidence="9" type="ORF">PCS_03399</name>
</gene>
<comment type="caution">
    <text evidence="9">The sequence shown here is derived from an EMBL/GenBank/DDBJ whole genome shotgun (WGS) entry which is preliminary data.</text>
</comment>
<dbReference type="GO" id="GO:0005737">
    <property type="term" value="C:cytoplasm"/>
    <property type="evidence" value="ECO:0007669"/>
    <property type="project" value="UniProtKB-SubCell"/>
</dbReference>
<evidence type="ECO:0000256" key="5">
    <source>
        <dbReference type="ARBA" id="ARBA00023316"/>
    </source>
</evidence>
<dbReference type="Gene3D" id="3.30.300.20">
    <property type="match status" value="1"/>
</dbReference>
<comment type="similarity">
    <text evidence="6">Belongs to the KhpB RNA-binding protein family.</text>
</comment>
<keyword evidence="3 6" id="KW-0133">Cell shape</keyword>
<evidence type="ECO:0000256" key="1">
    <source>
        <dbReference type="ARBA" id="ARBA00022490"/>
    </source>
</evidence>
<feature type="compositionally biased region" description="Basic and acidic residues" evidence="7">
    <location>
        <begin position="120"/>
        <end position="130"/>
    </location>
</feature>
<dbReference type="InterPro" id="IPR039247">
    <property type="entry name" value="KhpB"/>
</dbReference>
<dbReference type="RefSeq" id="WP_005989378.1">
    <property type="nucleotide sequence ID" value="NZ_AOSV01000038.1"/>
</dbReference>
<dbReference type="Gene3D" id="3.30.1370.50">
    <property type="entry name" value="R3H-like domain"/>
    <property type="match status" value="1"/>
</dbReference>
<feature type="region of interest" description="Jag_N domain" evidence="6">
    <location>
        <begin position="6"/>
        <end position="56"/>
    </location>
</feature>
<organism evidence="9 10">
    <name type="scientific">Desulfocurvibacter africanus PCS</name>
    <dbReference type="NCBI Taxonomy" id="1262666"/>
    <lineage>
        <taxon>Bacteria</taxon>
        <taxon>Pseudomonadati</taxon>
        <taxon>Thermodesulfobacteriota</taxon>
        <taxon>Desulfovibrionia</taxon>
        <taxon>Desulfovibrionales</taxon>
        <taxon>Desulfovibrionaceae</taxon>
        <taxon>Desulfocurvibacter</taxon>
    </lineage>
</organism>
<dbReference type="PATRIC" id="fig|1262666.3.peg.3453"/>
<evidence type="ECO:0000259" key="8">
    <source>
        <dbReference type="PROSITE" id="PS51061"/>
    </source>
</evidence>
<comment type="domain">
    <text evidence="6">Has an N-terminal Jag-N domain and 2 RNA-binding domains (KH and R3H).</text>
</comment>
<dbReference type="SMART" id="SM01245">
    <property type="entry name" value="Jag_N"/>
    <property type="match status" value="1"/>
</dbReference>
<dbReference type="InterPro" id="IPR032782">
    <property type="entry name" value="KhpB_N"/>
</dbReference>
<comment type="subunit">
    <text evidence="6">Forms a complex with KhpA.</text>
</comment>
<dbReference type="Proteomes" id="UP000011922">
    <property type="component" value="Unassembled WGS sequence"/>
</dbReference>
<keyword evidence="4 6" id="KW-0143">Chaperone</keyword>
<comment type="function">
    <text evidence="6">A probable RNA chaperone. Forms a complex with KhpA which binds to cellular RNA and controls its expression. Plays a role in peptidoglycan (PG) homeostasis and cell length regulation.</text>
</comment>
<dbReference type="PANTHER" id="PTHR35800">
    <property type="entry name" value="PROTEIN JAG"/>
    <property type="match status" value="1"/>
</dbReference>
<dbReference type="InterPro" id="IPR034079">
    <property type="entry name" value="R3H_KhpB"/>
</dbReference>
<evidence type="ECO:0000256" key="2">
    <source>
        <dbReference type="ARBA" id="ARBA00022884"/>
    </source>
</evidence>
<dbReference type="CDD" id="cd02644">
    <property type="entry name" value="R3H_jag"/>
    <property type="match status" value="1"/>
</dbReference>
<evidence type="ECO:0000256" key="6">
    <source>
        <dbReference type="HAMAP-Rule" id="MF_00867"/>
    </source>
</evidence>
<feature type="domain" description="R3H" evidence="8">
    <location>
        <begin position="305"/>
        <end position="371"/>
    </location>
</feature>
<feature type="compositionally biased region" description="Low complexity" evidence="7">
    <location>
        <begin position="162"/>
        <end position="189"/>
    </location>
</feature>
<dbReference type="InterPro" id="IPR036867">
    <property type="entry name" value="R3H_dom_sf"/>
</dbReference>
<dbReference type="Gene3D" id="3.30.30.80">
    <property type="entry name" value="probable RNA-binding protein from clostridium symbiosum atcc 14940"/>
    <property type="match status" value="1"/>
</dbReference>
<sequence>MSEYKEFTGKSLDDAIKEACDFYALERGKLEIEIISGGSSGIFGLVGKKKAVVKARPRVAQSLGGKPMPNGRPAERTSEPRAERTSEPRAEQRAMPQAEPRAEAKAPVQAEARPAPQSESRPEGRSESRPGRGRRSRHKKAPRPEFKAEDYAPDGESEEAGAETPAAPAPERQAPRPVRAAPVAPTAAGSMDMEADLLDDLDEDFGEEIQEVEEKPLDKPELEALLRKTVALLVEPIVGQVQITLTQTPDRVRVRITDTNEEDSGLLIGRDGQTINAVQYLVNRVVSKQWPESVRVQIDTGNYRERQDDKLRKMAYFLAGKAKSSGRAQSTKPLTSYHRRVIHMALQADQSVQTRSKGEGPLKRVLILPARRGGKPSNGNGNNGRGRGRGENGNSETSGSAQE</sequence>
<dbReference type="InterPro" id="IPR001374">
    <property type="entry name" value="R3H_dom"/>
</dbReference>
<feature type="region of interest" description="Disordered" evidence="7">
    <location>
        <begin position="53"/>
        <end position="189"/>
    </location>
</feature>
<dbReference type="InterPro" id="IPR038247">
    <property type="entry name" value="Jag_N_dom_sf"/>
</dbReference>
<dbReference type="PROSITE" id="PS51061">
    <property type="entry name" value="R3H"/>
    <property type="match status" value="1"/>
</dbReference>
<dbReference type="Pfam" id="PF14804">
    <property type="entry name" value="Jag_N"/>
    <property type="match status" value="1"/>
</dbReference>
<dbReference type="Pfam" id="PF01424">
    <property type="entry name" value="R3H"/>
    <property type="match status" value="1"/>
</dbReference>
<proteinExistence type="inferred from homology"/>
<protein>
    <recommendedName>
        <fullName evidence="6">RNA-binding protein KhpB</fullName>
    </recommendedName>
    <alternativeName>
        <fullName evidence="6">RNA-binding protein EloR</fullName>
    </alternativeName>
</protein>
<comment type="subcellular location">
    <subcellularLocation>
        <location evidence="6">Cytoplasm</location>
    </subcellularLocation>
</comment>
<dbReference type="SMART" id="SM00393">
    <property type="entry name" value="R3H"/>
    <property type="match status" value="1"/>
</dbReference>
<accession>M5PPP1</accession>
<keyword evidence="5 6" id="KW-0961">Cell wall biogenesis/degradation</keyword>
<dbReference type="GO" id="GO:0008360">
    <property type="term" value="P:regulation of cell shape"/>
    <property type="evidence" value="ECO:0007669"/>
    <property type="project" value="UniProtKB-KW"/>
</dbReference>